<dbReference type="Gene3D" id="3.10.129.10">
    <property type="entry name" value="Hotdog Thioesterase"/>
    <property type="match status" value="1"/>
</dbReference>
<dbReference type="GO" id="GO:0016787">
    <property type="term" value="F:hydrolase activity"/>
    <property type="evidence" value="ECO:0007669"/>
    <property type="project" value="UniProtKB-KW"/>
</dbReference>
<dbReference type="Proteomes" id="UP001596425">
    <property type="component" value="Unassembled WGS sequence"/>
</dbReference>
<accession>A0ABW1YH37</accession>
<proteinExistence type="predicted"/>
<dbReference type="EMBL" id="JBHSVR010000001">
    <property type="protein sequence ID" value="MFC6631841.1"/>
    <property type="molecule type" value="Genomic_DNA"/>
</dbReference>
<protein>
    <submittedName>
        <fullName evidence="1">Acyl-CoA thioesterase</fullName>
        <ecNumber evidence="1">3.1.2.-</ecNumber>
    </submittedName>
</protein>
<keyword evidence="1" id="KW-0378">Hydrolase</keyword>
<name>A0ABW1YH37_9GAMM</name>
<gene>
    <name evidence="1" type="ORF">ACFQBM_01040</name>
</gene>
<evidence type="ECO:0000313" key="2">
    <source>
        <dbReference type="Proteomes" id="UP001596425"/>
    </source>
</evidence>
<reference evidence="2" key="1">
    <citation type="journal article" date="2019" name="Int. J. Syst. Evol. Microbiol.">
        <title>The Global Catalogue of Microorganisms (GCM) 10K type strain sequencing project: providing services to taxonomists for standard genome sequencing and annotation.</title>
        <authorList>
            <consortium name="The Broad Institute Genomics Platform"/>
            <consortium name="The Broad Institute Genome Sequencing Center for Infectious Disease"/>
            <person name="Wu L."/>
            <person name="Ma J."/>
        </authorList>
    </citation>
    <scope>NUCLEOTIDE SEQUENCE [LARGE SCALE GENOMIC DNA]</scope>
    <source>
        <strain evidence="2">CGMCC 1.13718</strain>
    </source>
</reference>
<dbReference type="EC" id="3.1.2.-" evidence="1"/>
<evidence type="ECO:0000313" key="1">
    <source>
        <dbReference type="EMBL" id="MFC6631841.1"/>
    </source>
</evidence>
<organism evidence="1 2">
    <name type="scientific">Microbulbifer taiwanensis</name>
    <dbReference type="NCBI Taxonomy" id="986746"/>
    <lineage>
        <taxon>Bacteria</taxon>
        <taxon>Pseudomonadati</taxon>
        <taxon>Pseudomonadota</taxon>
        <taxon>Gammaproteobacteria</taxon>
        <taxon>Cellvibrionales</taxon>
        <taxon>Microbulbiferaceae</taxon>
        <taxon>Microbulbifer</taxon>
    </lineage>
</organism>
<comment type="caution">
    <text evidence="1">The sequence shown here is derived from an EMBL/GenBank/DDBJ whole genome shotgun (WGS) entry which is preliminary data.</text>
</comment>
<dbReference type="RefSeq" id="WP_193193047.1">
    <property type="nucleotide sequence ID" value="NZ_JACZFR010000037.1"/>
</dbReference>
<dbReference type="CDD" id="cd00586">
    <property type="entry name" value="4HBT"/>
    <property type="match status" value="1"/>
</dbReference>
<dbReference type="SUPFAM" id="SSF54637">
    <property type="entry name" value="Thioesterase/thiol ester dehydrase-isomerase"/>
    <property type="match status" value="1"/>
</dbReference>
<sequence length="141" mass="15716">MSTSFVVRRRVRFGDCDPGGVLYTPRIGYFVVEAVLDFLTDRLSGPAERRLLDLGIFPPARAFSVEFLKPMAWDDELEIHVCVKELRTHAICFSVDGILSGEKTFVAELTQVCVSSQTRRPVAIPSALRNALAEENTGEQQ</sequence>
<dbReference type="InterPro" id="IPR029069">
    <property type="entry name" value="HotDog_dom_sf"/>
</dbReference>
<dbReference type="Pfam" id="PF13279">
    <property type="entry name" value="4HBT_2"/>
    <property type="match status" value="1"/>
</dbReference>
<keyword evidence="2" id="KW-1185">Reference proteome</keyword>